<dbReference type="PROSITE" id="PS51257">
    <property type="entry name" value="PROKAR_LIPOPROTEIN"/>
    <property type="match status" value="1"/>
</dbReference>
<dbReference type="Gene3D" id="3.40.50.1980">
    <property type="entry name" value="Nitrogenase molybdenum iron protein domain"/>
    <property type="match status" value="2"/>
</dbReference>
<feature type="chain" id="PRO_5015649971" evidence="5">
    <location>
        <begin position="22"/>
        <end position="335"/>
    </location>
</feature>
<dbReference type="EMBL" id="QFKX01000002">
    <property type="protein sequence ID" value="PWH06854.1"/>
    <property type="molecule type" value="Genomic_DNA"/>
</dbReference>
<dbReference type="Proteomes" id="UP000245590">
    <property type="component" value="Unassembled WGS sequence"/>
</dbReference>
<evidence type="ECO:0000313" key="7">
    <source>
        <dbReference type="EMBL" id="PWH06854.1"/>
    </source>
</evidence>
<keyword evidence="3" id="KW-0813">Transport</keyword>
<feature type="domain" description="Fe/B12 periplasmic-binding" evidence="6">
    <location>
        <begin position="65"/>
        <end position="333"/>
    </location>
</feature>
<reference evidence="7 8" key="1">
    <citation type="submission" date="2018-05" db="EMBL/GenBank/DDBJ databases">
        <title>Brachybacterium sp. M1HQ-2T, whole genome shotgun sequence.</title>
        <authorList>
            <person name="Tuo L."/>
        </authorList>
    </citation>
    <scope>NUCLEOTIDE SEQUENCE [LARGE SCALE GENOMIC DNA]</scope>
    <source>
        <strain evidence="7 8">M1HQ-2</strain>
    </source>
</reference>
<name>A0A2U2RM47_9MICO</name>
<evidence type="ECO:0000259" key="6">
    <source>
        <dbReference type="PROSITE" id="PS50983"/>
    </source>
</evidence>
<gene>
    <name evidence="7" type="ORF">DEO23_08085</name>
</gene>
<proteinExistence type="inferred from homology"/>
<evidence type="ECO:0000256" key="3">
    <source>
        <dbReference type="ARBA" id="ARBA00022448"/>
    </source>
</evidence>
<comment type="similarity">
    <text evidence="2">Belongs to the bacterial solute-binding protein 8 family.</text>
</comment>
<dbReference type="PROSITE" id="PS50983">
    <property type="entry name" value="FE_B12_PBP"/>
    <property type="match status" value="1"/>
</dbReference>
<keyword evidence="8" id="KW-1185">Reference proteome</keyword>
<dbReference type="PANTHER" id="PTHR30532">
    <property type="entry name" value="IRON III DICITRATE-BINDING PERIPLASMIC PROTEIN"/>
    <property type="match status" value="1"/>
</dbReference>
<dbReference type="RefSeq" id="WP_109275449.1">
    <property type="nucleotide sequence ID" value="NZ_QFKX01000002.1"/>
</dbReference>
<dbReference type="SUPFAM" id="SSF53807">
    <property type="entry name" value="Helical backbone' metal receptor"/>
    <property type="match status" value="1"/>
</dbReference>
<sequence>MLTRRSLVAGGLVLGSAGLLAACGNSQGSGSSSKGSGSSDSGGGAFPVTLKTAFGDVEVKERPQRVVALGWGDAETALALGVQPVGASDWIGFGGEGVGPWAKGMYDSAPTIIETLEPDFEAIASLTPDLILDVKSSGDSKRHDRLSQIATTVGIPEKAQNYLTSPKDQLRIIGKALGASDKADQLQKQLDDAFAKVAEDHGDWKDKSVTVATKTSEGWGAYVDGDTRLGFLEGLGFTPSKEIAARKPGESGFSVSISAEQLDSLDADLLVAFPIYIKTTEITGDKQWKQIPAVADGHAVVVDGDLSSAFSLGTVLAQKYALTVLPGKIEKALGA</sequence>
<dbReference type="InterPro" id="IPR051313">
    <property type="entry name" value="Bact_iron-sidero_bind"/>
</dbReference>
<dbReference type="PANTHER" id="PTHR30532:SF24">
    <property type="entry name" value="FERRIC ENTEROBACTIN-BINDING PERIPLASMIC PROTEIN FEPB"/>
    <property type="match status" value="1"/>
</dbReference>
<evidence type="ECO:0000256" key="2">
    <source>
        <dbReference type="ARBA" id="ARBA00008814"/>
    </source>
</evidence>
<comment type="subcellular location">
    <subcellularLocation>
        <location evidence="1">Cell envelope</location>
    </subcellularLocation>
</comment>
<protein>
    <submittedName>
        <fullName evidence="7">ABC transporter substrate-binding protein</fullName>
    </submittedName>
</protein>
<feature type="signal peptide" evidence="5">
    <location>
        <begin position="1"/>
        <end position="21"/>
    </location>
</feature>
<dbReference type="GO" id="GO:0030288">
    <property type="term" value="C:outer membrane-bounded periplasmic space"/>
    <property type="evidence" value="ECO:0007669"/>
    <property type="project" value="TreeGrafter"/>
</dbReference>
<accession>A0A2U2RM47</accession>
<evidence type="ECO:0000256" key="1">
    <source>
        <dbReference type="ARBA" id="ARBA00004196"/>
    </source>
</evidence>
<dbReference type="Pfam" id="PF01497">
    <property type="entry name" value="Peripla_BP_2"/>
    <property type="match status" value="1"/>
</dbReference>
<evidence type="ECO:0000256" key="4">
    <source>
        <dbReference type="ARBA" id="ARBA00022729"/>
    </source>
</evidence>
<dbReference type="OrthoDB" id="1846031at2"/>
<dbReference type="InterPro" id="IPR002491">
    <property type="entry name" value="ABC_transptr_periplasmic_BD"/>
</dbReference>
<organism evidence="7 8">
    <name type="scientific">Brachybacterium endophyticum</name>
    <dbReference type="NCBI Taxonomy" id="2182385"/>
    <lineage>
        <taxon>Bacteria</taxon>
        <taxon>Bacillati</taxon>
        <taxon>Actinomycetota</taxon>
        <taxon>Actinomycetes</taxon>
        <taxon>Micrococcales</taxon>
        <taxon>Dermabacteraceae</taxon>
        <taxon>Brachybacterium</taxon>
    </lineage>
</organism>
<dbReference type="CDD" id="cd01146">
    <property type="entry name" value="FhuD"/>
    <property type="match status" value="1"/>
</dbReference>
<dbReference type="GO" id="GO:1901678">
    <property type="term" value="P:iron coordination entity transport"/>
    <property type="evidence" value="ECO:0007669"/>
    <property type="project" value="UniProtKB-ARBA"/>
</dbReference>
<evidence type="ECO:0000256" key="5">
    <source>
        <dbReference type="SAM" id="SignalP"/>
    </source>
</evidence>
<keyword evidence="4 5" id="KW-0732">Signal</keyword>
<dbReference type="AlphaFoldDB" id="A0A2U2RM47"/>
<comment type="caution">
    <text evidence="7">The sequence shown here is derived from an EMBL/GenBank/DDBJ whole genome shotgun (WGS) entry which is preliminary data.</text>
</comment>
<evidence type="ECO:0000313" key="8">
    <source>
        <dbReference type="Proteomes" id="UP000245590"/>
    </source>
</evidence>